<gene>
    <name evidence="1" type="ORF">Pen02_03460</name>
</gene>
<accession>A0ABQ4DSJ3</accession>
<evidence type="ECO:0000313" key="2">
    <source>
        <dbReference type="Proteomes" id="UP000646749"/>
    </source>
</evidence>
<sequence length="68" mass="6884">MTSAAVDCAPNGVVMRLSLMSCLFPDDGPSIELPGGGPDFPVEQARLRGGGPDFAVGGPAIEAEVALR</sequence>
<dbReference type="EMBL" id="BONW01000001">
    <property type="protein sequence ID" value="GIG85410.1"/>
    <property type="molecule type" value="Genomic_DNA"/>
</dbReference>
<proteinExistence type="predicted"/>
<reference evidence="1 2" key="1">
    <citation type="submission" date="2021-01" db="EMBL/GenBank/DDBJ databases">
        <title>Whole genome shotgun sequence of Plantactinospora endophytica NBRC 110450.</title>
        <authorList>
            <person name="Komaki H."/>
            <person name="Tamura T."/>
        </authorList>
    </citation>
    <scope>NUCLEOTIDE SEQUENCE [LARGE SCALE GENOMIC DNA]</scope>
    <source>
        <strain evidence="1 2">NBRC 110450</strain>
    </source>
</reference>
<protein>
    <submittedName>
        <fullName evidence="1">Uncharacterized protein</fullName>
    </submittedName>
</protein>
<comment type="caution">
    <text evidence="1">The sequence shown here is derived from an EMBL/GenBank/DDBJ whole genome shotgun (WGS) entry which is preliminary data.</text>
</comment>
<organism evidence="1 2">
    <name type="scientific">Plantactinospora endophytica</name>
    <dbReference type="NCBI Taxonomy" id="673535"/>
    <lineage>
        <taxon>Bacteria</taxon>
        <taxon>Bacillati</taxon>
        <taxon>Actinomycetota</taxon>
        <taxon>Actinomycetes</taxon>
        <taxon>Micromonosporales</taxon>
        <taxon>Micromonosporaceae</taxon>
        <taxon>Plantactinospora</taxon>
    </lineage>
</organism>
<evidence type="ECO:0000313" key="1">
    <source>
        <dbReference type="EMBL" id="GIG85410.1"/>
    </source>
</evidence>
<dbReference type="Proteomes" id="UP000646749">
    <property type="component" value="Unassembled WGS sequence"/>
</dbReference>
<keyword evidence="2" id="KW-1185">Reference proteome</keyword>
<name>A0ABQ4DSJ3_9ACTN</name>